<keyword evidence="4 5" id="KW-0560">Oxidoreductase</keyword>
<evidence type="ECO:0000259" key="6">
    <source>
        <dbReference type="Pfam" id="PF00881"/>
    </source>
</evidence>
<dbReference type="PANTHER" id="PTHR43543">
    <property type="entry name" value="MALONIC SEMIALDEHYDE REDUCTASE RUTE-RELATED"/>
    <property type="match status" value="1"/>
</dbReference>
<dbReference type="Proteomes" id="UP000480275">
    <property type="component" value="Unassembled WGS sequence"/>
</dbReference>
<sequence length="206" mass="22668">MAPHTDDLALSGVDAQTLRALFTDARTFSHWTSRPVDDALLRHAYEFARMAPTAANCQPLRIVFVRSAAAKARLLPTLAPPNVEKTAGAPVTAILAWDSHFYDQLPTLYPHTDARAWYAGSEKAALAHETAFRNASLQAGYFILAARLLGLDCGPMSGFDTAALDREFFADGRWRANFLCNLGYGDRSKLHPRSPRLTFDEACSIL</sequence>
<comment type="similarity">
    <text evidence="5">Belongs to the nitroreductase family. HadB/RutE subfamily.</text>
</comment>
<dbReference type="EC" id="1.-.-.-" evidence="5"/>
<evidence type="ECO:0000313" key="8">
    <source>
        <dbReference type="Proteomes" id="UP000480275"/>
    </source>
</evidence>
<dbReference type="InterPro" id="IPR050461">
    <property type="entry name" value="Nitroreductase_HadB/RutE"/>
</dbReference>
<keyword evidence="5" id="KW-0520">NAD</keyword>
<reference evidence="7 8" key="1">
    <citation type="submission" date="2019-10" db="EMBL/GenBank/DDBJ databases">
        <title>Whole-genome sequence of the purple nonsulfur photosynthetic bacterium Rhodocyclus tenuis.</title>
        <authorList>
            <person name="Kyndt J.A."/>
            <person name="Meyer T.E."/>
        </authorList>
    </citation>
    <scope>NUCLEOTIDE SEQUENCE [LARGE SCALE GENOMIC DNA]</scope>
    <source>
        <strain evidence="7 8">DSM 110</strain>
    </source>
</reference>
<dbReference type="HAMAP" id="MF_01204">
    <property type="entry name" value="Oxidoreductase_RutE_HadB"/>
    <property type="match status" value="1"/>
</dbReference>
<dbReference type="PANTHER" id="PTHR43543:SF1">
    <property type="entry name" value="MALONIC SEMIALDEHYDE REDUCTASE RUTE-RELATED"/>
    <property type="match status" value="1"/>
</dbReference>
<evidence type="ECO:0000256" key="1">
    <source>
        <dbReference type="ARBA" id="ARBA00022630"/>
    </source>
</evidence>
<accession>A0A6L5JZX1</accession>
<dbReference type="SUPFAM" id="SSF55469">
    <property type="entry name" value="FMN-dependent nitroreductase-like"/>
    <property type="match status" value="1"/>
</dbReference>
<proteinExistence type="inferred from homology"/>
<evidence type="ECO:0000256" key="5">
    <source>
        <dbReference type="HAMAP-Rule" id="MF_01204"/>
    </source>
</evidence>
<keyword evidence="1 5" id="KW-0285">Flavoprotein</keyword>
<dbReference type="InterPro" id="IPR000415">
    <property type="entry name" value="Nitroreductase-like"/>
</dbReference>
<comment type="caution">
    <text evidence="7">The sequence shown here is derived from an EMBL/GenBank/DDBJ whole genome shotgun (WGS) entry which is preliminary data.</text>
</comment>
<dbReference type="AlphaFoldDB" id="A0A6L5JZX1"/>
<evidence type="ECO:0000256" key="2">
    <source>
        <dbReference type="ARBA" id="ARBA00022643"/>
    </source>
</evidence>
<evidence type="ECO:0000256" key="4">
    <source>
        <dbReference type="ARBA" id="ARBA00023002"/>
    </source>
</evidence>
<dbReference type="Pfam" id="PF00881">
    <property type="entry name" value="Nitroreductase"/>
    <property type="match status" value="1"/>
</dbReference>
<dbReference type="InterPro" id="IPR023936">
    <property type="entry name" value="RutE-like"/>
</dbReference>
<gene>
    <name evidence="7" type="ORF">GHK24_12835</name>
</gene>
<feature type="domain" description="Nitroreductase" evidence="6">
    <location>
        <begin position="30"/>
        <end position="184"/>
    </location>
</feature>
<evidence type="ECO:0000256" key="3">
    <source>
        <dbReference type="ARBA" id="ARBA00022857"/>
    </source>
</evidence>
<keyword evidence="3 5" id="KW-0521">NADP</keyword>
<comment type="cofactor">
    <cofactor evidence="5">
        <name>FMN</name>
        <dbReference type="ChEBI" id="CHEBI:58210"/>
    </cofactor>
</comment>
<dbReference type="CDD" id="cd02148">
    <property type="entry name" value="RutE-like"/>
    <property type="match status" value="1"/>
</dbReference>
<dbReference type="OrthoDB" id="9784375at2"/>
<dbReference type="EMBL" id="WIXJ01000014">
    <property type="protein sequence ID" value="MQY52656.1"/>
    <property type="molecule type" value="Genomic_DNA"/>
</dbReference>
<dbReference type="InterPro" id="IPR029479">
    <property type="entry name" value="Nitroreductase"/>
</dbReference>
<protein>
    <recommendedName>
        <fullName evidence="5">Putative NADH dehydrogenase/NAD(P)H nitroreductase GHK24_12835</fullName>
        <ecNumber evidence="5">1.-.-.-</ecNumber>
    </recommendedName>
</protein>
<evidence type="ECO:0000313" key="7">
    <source>
        <dbReference type="EMBL" id="MQY52656.1"/>
    </source>
</evidence>
<dbReference type="NCBIfam" id="NF003768">
    <property type="entry name" value="PRK05365.1"/>
    <property type="match status" value="1"/>
</dbReference>
<dbReference type="GO" id="GO:0016491">
    <property type="term" value="F:oxidoreductase activity"/>
    <property type="evidence" value="ECO:0007669"/>
    <property type="project" value="UniProtKB-UniRule"/>
</dbReference>
<dbReference type="Gene3D" id="3.40.109.10">
    <property type="entry name" value="NADH Oxidase"/>
    <property type="match status" value="1"/>
</dbReference>
<organism evidence="7 8">
    <name type="scientific">Rhodocyclus tenuis</name>
    <name type="common">Rhodospirillum tenue</name>
    <dbReference type="NCBI Taxonomy" id="1066"/>
    <lineage>
        <taxon>Bacteria</taxon>
        <taxon>Pseudomonadati</taxon>
        <taxon>Pseudomonadota</taxon>
        <taxon>Betaproteobacteria</taxon>
        <taxon>Rhodocyclales</taxon>
        <taxon>Rhodocyclaceae</taxon>
        <taxon>Rhodocyclus</taxon>
    </lineage>
</organism>
<keyword evidence="2 5" id="KW-0288">FMN</keyword>
<name>A0A6L5JZX1_RHOTE</name>